<dbReference type="EMBL" id="AFRT01000449">
    <property type="protein sequence ID" value="ELU44026.1"/>
    <property type="molecule type" value="Genomic_DNA"/>
</dbReference>
<evidence type="ECO:0000313" key="2">
    <source>
        <dbReference type="Proteomes" id="UP000011668"/>
    </source>
</evidence>
<gene>
    <name evidence="1" type="ORF">AG1IA_01942</name>
</gene>
<dbReference type="OrthoDB" id="3244412at2759"/>
<protein>
    <submittedName>
        <fullName evidence="1">Uncharacterized protein</fullName>
    </submittedName>
</protein>
<evidence type="ECO:0000313" key="1">
    <source>
        <dbReference type="EMBL" id="ELU44026.1"/>
    </source>
</evidence>
<keyword evidence="2" id="KW-1185">Reference proteome</keyword>
<organism evidence="1 2">
    <name type="scientific">Thanatephorus cucumeris (strain AG1-IA)</name>
    <name type="common">Rice sheath blight fungus</name>
    <name type="synonym">Rhizoctonia solani</name>
    <dbReference type="NCBI Taxonomy" id="983506"/>
    <lineage>
        <taxon>Eukaryota</taxon>
        <taxon>Fungi</taxon>
        <taxon>Dikarya</taxon>
        <taxon>Basidiomycota</taxon>
        <taxon>Agaricomycotina</taxon>
        <taxon>Agaricomycetes</taxon>
        <taxon>Cantharellales</taxon>
        <taxon>Ceratobasidiaceae</taxon>
        <taxon>Rhizoctonia</taxon>
        <taxon>Rhizoctonia solani AG-1</taxon>
    </lineage>
</organism>
<dbReference type="Proteomes" id="UP000011668">
    <property type="component" value="Unassembled WGS sequence"/>
</dbReference>
<reference evidence="1 2" key="1">
    <citation type="journal article" date="2013" name="Nat. Commun.">
        <title>The evolution and pathogenic mechanisms of the rice sheath blight pathogen.</title>
        <authorList>
            <person name="Zheng A."/>
            <person name="Lin R."/>
            <person name="Xu L."/>
            <person name="Qin P."/>
            <person name="Tang C."/>
            <person name="Ai P."/>
            <person name="Zhang D."/>
            <person name="Liu Y."/>
            <person name="Sun Z."/>
            <person name="Feng H."/>
            <person name="Wang Y."/>
            <person name="Chen Y."/>
            <person name="Liang X."/>
            <person name="Fu R."/>
            <person name="Li Q."/>
            <person name="Zhang J."/>
            <person name="Yu X."/>
            <person name="Xie Z."/>
            <person name="Ding L."/>
            <person name="Guan P."/>
            <person name="Tang J."/>
            <person name="Liang Y."/>
            <person name="Wang S."/>
            <person name="Deng Q."/>
            <person name="Li S."/>
            <person name="Zhu J."/>
            <person name="Wang L."/>
            <person name="Liu H."/>
            <person name="Li P."/>
        </authorList>
    </citation>
    <scope>NUCLEOTIDE SEQUENCE [LARGE SCALE GENOMIC DNA]</scope>
    <source>
        <strain evidence="2">AG-1 IA</strain>
    </source>
</reference>
<dbReference type="HOGENOM" id="CLU_1409680_0_0_1"/>
<sequence>MSNFFLPAYPNLSCSFVMKLTYFAAILTTDMSGRTILMTITKLPSLTVVTSPLGVVDATLANNQDTVHTSGSDPKELFVKLATKVDQYNHAMTAVKVDNIGSGCSKFQKVKLKEFDCDGFSSDIGVALKRLYVNLDDLIKECLKSISSVCLQRCSWPLKSLEHKLPLPDKISAFVRGQLVGLSIHLTNLRLSL</sequence>
<name>L8X112_THACA</name>
<proteinExistence type="predicted"/>
<dbReference type="AlphaFoldDB" id="L8X112"/>
<comment type="caution">
    <text evidence="1">The sequence shown here is derived from an EMBL/GenBank/DDBJ whole genome shotgun (WGS) entry which is preliminary data.</text>
</comment>
<accession>L8X112</accession>